<feature type="region of interest" description="Disordered" evidence="1">
    <location>
        <begin position="1"/>
        <end position="28"/>
    </location>
</feature>
<evidence type="ECO:0000313" key="3">
    <source>
        <dbReference type="Proteomes" id="UP001189429"/>
    </source>
</evidence>
<organism evidence="2 3">
    <name type="scientific">Prorocentrum cordatum</name>
    <dbReference type="NCBI Taxonomy" id="2364126"/>
    <lineage>
        <taxon>Eukaryota</taxon>
        <taxon>Sar</taxon>
        <taxon>Alveolata</taxon>
        <taxon>Dinophyceae</taxon>
        <taxon>Prorocentrales</taxon>
        <taxon>Prorocentraceae</taxon>
        <taxon>Prorocentrum</taxon>
    </lineage>
</organism>
<gene>
    <name evidence="2" type="ORF">PCOR1329_LOCUS70775</name>
</gene>
<name>A0ABN9WUT4_9DINO</name>
<protein>
    <submittedName>
        <fullName evidence="2">Uncharacterized protein</fullName>
    </submittedName>
</protein>
<dbReference type="EMBL" id="CAUYUJ010019370">
    <property type="protein sequence ID" value="CAK0890588.1"/>
    <property type="molecule type" value="Genomic_DNA"/>
</dbReference>
<keyword evidence="3" id="KW-1185">Reference proteome</keyword>
<evidence type="ECO:0000256" key="1">
    <source>
        <dbReference type="SAM" id="MobiDB-lite"/>
    </source>
</evidence>
<accession>A0ABN9WUT4</accession>
<proteinExistence type="predicted"/>
<reference evidence="2" key="1">
    <citation type="submission" date="2023-10" db="EMBL/GenBank/DDBJ databases">
        <authorList>
            <person name="Chen Y."/>
            <person name="Shah S."/>
            <person name="Dougan E. K."/>
            <person name="Thang M."/>
            <person name="Chan C."/>
        </authorList>
    </citation>
    <scope>NUCLEOTIDE SEQUENCE [LARGE SCALE GENOMIC DNA]</scope>
</reference>
<sequence>MRQRRRPWAAPPAIAATGPERRRRRRRAANTVWGTGRRRALSFLRAIGGIRSFRPTAAGRLASLLVHLLCALLAEAGRARVLSLGPGWRWQGTSALCGGQVRAPPRRSSRPWS</sequence>
<dbReference type="Proteomes" id="UP001189429">
    <property type="component" value="Unassembled WGS sequence"/>
</dbReference>
<comment type="caution">
    <text evidence="2">The sequence shown here is derived from an EMBL/GenBank/DDBJ whole genome shotgun (WGS) entry which is preliminary data.</text>
</comment>
<evidence type="ECO:0000313" key="2">
    <source>
        <dbReference type="EMBL" id="CAK0890588.1"/>
    </source>
</evidence>